<evidence type="ECO:0000313" key="2">
    <source>
        <dbReference type="EMBL" id="CAB4315749.1"/>
    </source>
</evidence>
<keyword evidence="3" id="KW-1185">Reference proteome</keyword>
<proteinExistence type="predicted"/>
<dbReference type="EMBL" id="CAEKKB010000006">
    <property type="protein sequence ID" value="CAB4315749.1"/>
    <property type="molecule type" value="Genomic_DNA"/>
</dbReference>
<evidence type="ECO:0000256" key="1">
    <source>
        <dbReference type="SAM" id="MobiDB-lite"/>
    </source>
</evidence>
<dbReference type="OrthoDB" id="10506402at2759"/>
<dbReference type="AlphaFoldDB" id="A0A6J5XQ13"/>
<protein>
    <submittedName>
        <fullName evidence="2">Uncharacterized protein</fullName>
    </submittedName>
</protein>
<evidence type="ECO:0000313" key="3">
    <source>
        <dbReference type="Proteomes" id="UP000507245"/>
    </source>
</evidence>
<feature type="compositionally biased region" description="Acidic residues" evidence="1">
    <location>
        <begin position="38"/>
        <end position="49"/>
    </location>
</feature>
<name>A0A6J5XQ13_PRUAR</name>
<dbReference type="Proteomes" id="UP000507245">
    <property type="component" value="Unassembled WGS sequence"/>
</dbReference>
<feature type="region of interest" description="Disordered" evidence="1">
    <location>
        <begin position="21"/>
        <end position="107"/>
    </location>
</feature>
<feature type="compositionally biased region" description="Basic and acidic residues" evidence="1">
    <location>
        <begin position="50"/>
        <end position="61"/>
    </location>
</feature>
<organism evidence="2 3">
    <name type="scientific">Prunus armeniaca</name>
    <name type="common">Apricot</name>
    <name type="synonym">Armeniaca vulgaris</name>
    <dbReference type="NCBI Taxonomy" id="36596"/>
    <lineage>
        <taxon>Eukaryota</taxon>
        <taxon>Viridiplantae</taxon>
        <taxon>Streptophyta</taxon>
        <taxon>Embryophyta</taxon>
        <taxon>Tracheophyta</taxon>
        <taxon>Spermatophyta</taxon>
        <taxon>Magnoliopsida</taxon>
        <taxon>eudicotyledons</taxon>
        <taxon>Gunneridae</taxon>
        <taxon>Pentapetalae</taxon>
        <taxon>rosids</taxon>
        <taxon>fabids</taxon>
        <taxon>Rosales</taxon>
        <taxon>Rosaceae</taxon>
        <taxon>Amygdaloideae</taxon>
        <taxon>Amygdaleae</taxon>
        <taxon>Prunus</taxon>
    </lineage>
</organism>
<reference evidence="3" key="1">
    <citation type="journal article" date="2020" name="Genome Biol.">
        <title>Gamete binning: chromosome-level and haplotype-resolved genome assembly enabled by high-throughput single-cell sequencing of gamete genomes.</title>
        <authorList>
            <person name="Campoy J.A."/>
            <person name="Sun H."/>
            <person name="Goel M."/>
            <person name="Jiao W.-B."/>
            <person name="Folz-Donahue K."/>
            <person name="Wang N."/>
            <person name="Rubio M."/>
            <person name="Liu C."/>
            <person name="Kukat C."/>
            <person name="Ruiz D."/>
            <person name="Huettel B."/>
            <person name="Schneeberger K."/>
        </authorList>
    </citation>
    <scope>NUCLEOTIDE SEQUENCE [LARGE SCALE GENOMIC DNA]</scope>
    <source>
        <strain evidence="3">cv. Rojo Pasion</strain>
    </source>
</reference>
<gene>
    <name evidence="2" type="ORF">ORAREDHAP_LOCUS40510</name>
</gene>
<feature type="compositionally biased region" description="Basic and acidic residues" evidence="1">
    <location>
        <begin position="90"/>
        <end position="107"/>
    </location>
</feature>
<feature type="compositionally biased region" description="Acidic residues" evidence="1">
    <location>
        <begin position="62"/>
        <end position="73"/>
    </location>
</feature>
<accession>A0A6J5XQ13</accession>
<sequence length="216" mass="24600">MDNVSSLDCLKLDSQSEVLDKDAAMVPLNCDTPIIETMTEEPETTEPTEEERIAHFWRKTEESEDEESEDEESMDWKSKDKEPEDDESDDWKSEVEESDDEKSKDGKSYGECKYCLKVDKHPTQLCSYSYRVPKNAIVGESCVVACLVCGCLFRDSCCADCSMSIGHALLKDCTICGKKEEHSNFECPEREEKRKNSGFTYDPYTGSFSVEIRPLK</sequence>